<dbReference type="EMBL" id="LSYS01003057">
    <property type="protein sequence ID" value="OPJ84188.1"/>
    <property type="molecule type" value="Genomic_DNA"/>
</dbReference>
<accession>A0A1V4KIE4</accession>
<reference evidence="1 2" key="1">
    <citation type="submission" date="2016-02" db="EMBL/GenBank/DDBJ databases">
        <title>Band-tailed pigeon sequencing and assembly.</title>
        <authorList>
            <person name="Soares A.E."/>
            <person name="Novak B.J."/>
            <person name="Rice E.S."/>
            <person name="O'Connell B."/>
            <person name="Chang D."/>
            <person name="Weber S."/>
            <person name="Shapiro B."/>
        </authorList>
    </citation>
    <scope>NUCLEOTIDE SEQUENCE [LARGE SCALE GENOMIC DNA]</scope>
    <source>
        <strain evidence="1">BTP2013</strain>
        <tissue evidence="1">Blood</tissue>
    </source>
</reference>
<organism evidence="1 2">
    <name type="scientific">Patagioenas fasciata monilis</name>
    <dbReference type="NCBI Taxonomy" id="372326"/>
    <lineage>
        <taxon>Eukaryota</taxon>
        <taxon>Metazoa</taxon>
        <taxon>Chordata</taxon>
        <taxon>Craniata</taxon>
        <taxon>Vertebrata</taxon>
        <taxon>Euteleostomi</taxon>
        <taxon>Archelosauria</taxon>
        <taxon>Archosauria</taxon>
        <taxon>Dinosauria</taxon>
        <taxon>Saurischia</taxon>
        <taxon>Theropoda</taxon>
        <taxon>Coelurosauria</taxon>
        <taxon>Aves</taxon>
        <taxon>Neognathae</taxon>
        <taxon>Neoaves</taxon>
        <taxon>Columbimorphae</taxon>
        <taxon>Columbiformes</taxon>
        <taxon>Columbidae</taxon>
        <taxon>Patagioenas</taxon>
    </lineage>
</organism>
<gene>
    <name evidence="1" type="ORF">AV530_015666</name>
</gene>
<dbReference type="Proteomes" id="UP000190648">
    <property type="component" value="Unassembled WGS sequence"/>
</dbReference>
<dbReference type="AlphaFoldDB" id="A0A1V4KIE4"/>
<keyword evidence="2" id="KW-1185">Reference proteome</keyword>
<protein>
    <submittedName>
        <fullName evidence="1">Uncharacterized protein</fullName>
    </submittedName>
</protein>
<comment type="caution">
    <text evidence="1">The sequence shown here is derived from an EMBL/GenBank/DDBJ whole genome shotgun (WGS) entry which is preliminary data.</text>
</comment>
<evidence type="ECO:0000313" key="1">
    <source>
        <dbReference type="EMBL" id="OPJ84188.1"/>
    </source>
</evidence>
<sequence>MGKLPETEEKKGCVLVMTTVVRITGDGGLDLLVFLFWNKELGISLLQGTCAMWRKGHWRQACTTLWWFQMDDV</sequence>
<name>A0A1V4KIE4_PATFA</name>
<evidence type="ECO:0000313" key="2">
    <source>
        <dbReference type="Proteomes" id="UP000190648"/>
    </source>
</evidence>
<proteinExistence type="predicted"/>